<evidence type="ECO:0000313" key="1">
    <source>
        <dbReference type="EMBL" id="KAI4831612.1"/>
    </source>
</evidence>
<gene>
    <name evidence="1" type="ORF">KUCAC02_001148</name>
</gene>
<feature type="non-terminal residue" evidence="1">
    <location>
        <position position="1"/>
    </location>
</feature>
<reference evidence="1" key="1">
    <citation type="submission" date="2022-05" db="EMBL/GenBank/DDBJ databases">
        <title>Chromosome-level genome of Chaenocephalus aceratus.</title>
        <authorList>
            <person name="Park H."/>
        </authorList>
    </citation>
    <scope>NUCLEOTIDE SEQUENCE</scope>
    <source>
        <strain evidence="1">KU_202001</strain>
    </source>
</reference>
<dbReference type="Proteomes" id="UP001057452">
    <property type="component" value="Chromosome 2"/>
</dbReference>
<organism evidence="1 2">
    <name type="scientific">Chaenocephalus aceratus</name>
    <name type="common">Blackfin icefish</name>
    <name type="synonym">Chaenichthys aceratus</name>
    <dbReference type="NCBI Taxonomy" id="36190"/>
    <lineage>
        <taxon>Eukaryota</taxon>
        <taxon>Metazoa</taxon>
        <taxon>Chordata</taxon>
        <taxon>Craniata</taxon>
        <taxon>Vertebrata</taxon>
        <taxon>Euteleostomi</taxon>
        <taxon>Actinopterygii</taxon>
        <taxon>Neopterygii</taxon>
        <taxon>Teleostei</taxon>
        <taxon>Neoteleostei</taxon>
        <taxon>Acanthomorphata</taxon>
        <taxon>Eupercaria</taxon>
        <taxon>Perciformes</taxon>
        <taxon>Notothenioidei</taxon>
        <taxon>Channichthyidae</taxon>
        <taxon>Chaenocephalus</taxon>
    </lineage>
</organism>
<evidence type="ECO:0000313" key="2">
    <source>
        <dbReference type="Proteomes" id="UP001057452"/>
    </source>
</evidence>
<dbReference type="EMBL" id="CM043786">
    <property type="protein sequence ID" value="KAI4831612.1"/>
    <property type="molecule type" value="Genomic_DNA"/>
</dbReference>
<keyword evidence="2" id="KW-1185">Reference proteome</keyword>
<proteinExistence type="predicted"/>
<accession>A0ACB9XWV5</accession>
<feature type="non-terminal residue" evidence="1">
    <location>
        <position position="113"/>
    </location>
</feature>
<name>A0ACB9XWV5_CHAAC</name>
<protein>
    <submittedName>
        <fullName evidence="1">Uncharacterized protein</fullName>
    </submittedName>
</protein>
<sequence length="113" mass="12220">ILFKCIITQHFASSSCMCFPSRHIAVTSQLWSPSSPSTGQDEEERSGRIGSVTTGDKTLRRVLQTGERNRQVTILYSVPYKAPLPGGLLEEGFAGGNQVCKRGGCSEIEEGGE</sequence>
<comment type="caution">
    <text evidence="1">The sequence shown here is derived from an EMBL/GenBank/DDBJ whole genome shotgun (WGS) entry which is preliminary data.</text>
</comment>